<evidence type="ECO:0000313" key="6">
    <source>
        <dbReference type="Proteomes" id="UP000318778"/>
    </source>
</evidence>
<proteinExistence type="predicted"/>
<name>A0A2C9DSM5_9POXV</name>
<dbReference type="GO" id="GO:0005198">
    <property type="term" value="F:structural molecule activity"/>
    <property type="evidence" value="ECO:0007669"/>
    <property type="project" value="InterPro"/>
</dbReference>
<evidence type="ECO:0000256" key="4">
    <source>
        <dbReference type="ARBA" id="ARBA00022844"/>
    </source>
</evidence>
<organism evidence="5">
    <name type="scientific">Western grey kangaroopox virus</name>
    <dbReference type="NCBI Taxonomy" id="1566307"/>
    <lineage>
        <taxon>Viruses</taxon>
        <taxon>Varidnaviria</taxon>
        <taxon>Bamfordvirae</taxon>
        <taxon>Nucleocytoviricota</taxon>
        <taxon>Pokkesviricetes</taxon>
        <taxon>Chitovirales</taxon>
        <taxon>Poxviridae</taxon>
        <taxon>Chordopoxvirinae</taxon>
        <taxon>Macropopoxvirus</taxon>
        <taxon>Macropopoxvirus mfuliginosuspox</taxon>
        <taxon>Western kangaroopox virus</taxon>
    </lineage>
</organism>
<evidence type="ECO:0000256" key="3">
    <source>
        <dbReference type="ARBA" id="ARBA00021791"/>
    </source>
</evidence>
<evidence type="ECO:0000256" key="1">
    <source>
        <dbReference type="ARBA" id="ARBA00002131"/>
    </source>
</evidence>
<comment type="function">
    <text evidence="1">Major core structural protein.</text>
</comment>
<evidence type="ECO:0000313" key="5">
    <source>
        <dbReference type="EMBL" id="ATI21008.1"/>
    </source>
</evidence>
<dbReference type="InterPro" id="IPR007586">
    <property type="entry name" value="VP8_pox_nuc-bd"/>
</dbReference>
<comment type="subcellular location">
    <subcellularLocation>
        <location evidence="2">Virion</location>
    </subcellularLocation>
</comment>
<evidence type="ECO:0000256" key="2">
    <source>
        <dbReference type="ARBA" id="ARBA00004328"/>
    </source>
</evidence>
<protein>
    <recommendedName>
        <fullName evidence="3">Core protein VP8</fullName>
    </recommendedName>
</protein>
<dbReference type="EMBL" id="MF467280">
    <property type="protein sequence ID" value="ATI21008.1"/>
    <property type="molecule type" value="Genomic_DNA"/>
</dbReference>
<keyword evidence="4" id="KW-0946">Virion</keyword>
<sequence length="251" mass="27781">MNPVFENLFEDEAVCAARVSREQMFQILAGAKSRFPKSLLSMYRIIPRTMTRFQMRLLTTDVVTGIVVTTVYNIKRNAGLAADTVLTMQEIERYYLSKENDVLSLMVGNTSVQDLANRKKARRAASQTVFREISSPLILLFNSKKRVNVYSEDLSAETDNTYTKIGANVALLGRYGDAFLLDVHGPGTALILSAVYGLNASLDLTKLASASELESYQSGSLGRSVDLESFAAVFDSAKKHLQLTNLDMVNE</sequence>
<accession>A0A2C9DSM5</accession>
<keyword evidence="6" id="KW-1185">Reference proteome</keyword>
<dbReference type="Pfam" id="PF04498">
    <property type="entry name" value="Pox_VP8_L4R"/>
    <property type="match status" value="1"/>
</dbReference>
<dbReference type="GO" id="GO:0019028">
    <property type="term" value="C:viral capsid"/>
    <property type="evidence" value="ECO:0007669"/>
    <property type="project" value="InterPro"/>
</dbReference>
<dbReference type="Proteomes" id="UP000318778">
    <property type="component" value="Segment"/>
</dbReference>
<reference evidence="5" key="1">
    <citation type="journal article" date="2017" name="Virus Res.">
        <title>Complete genomic characterisation of two novel poxviruses (WKPV and EKPV) from western and eastern grey kangaroos.</title>
        <authorList>
            <person name="Bennett M."/>
            <person name="Tu S.L."/>
            <person name="Upton C."/>
            <person name="McArtor C."/>
            <person name="Gillett A."/>
            <person name="Laird T."/>
            <person name="O'Dea M."/>
        </authorList>
    </citation>
    <scope>NUCLEOTIDE SEQUENCE [LARGE SCALE GENOMIC DNA]</scope>
    <source>
        <strain evidence="5">Western Australia</strain>
    </source>
</reference>